<dbReference type="WBParaSite" id="jg7335">
    <property type="protein sequence ID" value="jg7335"/>
    <property type="gene ID" value="jg7335"/>
</dbReference>
<sequence length="117" mass="13459">MSQKKSFEEDDQVLKKVTAFWTTFRLFGRLGDKWRHASSIGEECCPFHRQLSMGTRVQLARNTSWTLATPSFSSSEKAPWSRFLGVTNTSLTIWQSRSSKTASLLSLWKDILIWQSP</sequence>
<proteinExistence type="predicted"/>
<evidence type="ECO:0000313" key="1">
    <source>
        <dbReference type="Proteomes" id="UP000887574"/>
    </source>
</evidence>
<name>A0A915EJD8_9BILA</name>
<dbReference type="Proteomes" id="UP000887574">
    <property type="component" value="Unplaced"/>
</dbReference>
<keyword evidence="1" id="KW-1185">Reference proteome</keyword>
<evidence type="ECO:0000313" key="2">
    <source>
        <dbReference type="WBParaSite" id="jg7335"/>
    </source>
</evidence>
<reference evidence="2" key="1">
    <citation type="submission" date="2022-11" db="UniProtKB">
        <authorList>
            <consortium name="WormBaseParasite"/>
        </authorList>
    </citation>
    <scope>IDENTIFICATION</scope>
</reference>
<dbReference type="AlphaFoldDB" id="A0A915EJD8"/>
<organism evidence="1 2">
    <name type="scientific">Ditylenchus dipsaci</name>
    <dbReference type="NCBI Taxonomy" id="166011"/>
    <lineage>
        <taxon>Eukaryota</taxon>
        <taxon>Metazoa</taxon>
        <taxon>Ecdysozoa</taxon>
        <taxon>Nematoda</taxon>
        <taxon>Chromadorea</taxon>
        <taxon>Rhabditida</taxon>
        <taxon>Tylenchina</taxon>
        <taxon>Tylenchomorpha</taxon>
        <taxon>Sphaerularioidea</taxon>
        <taxon>Anguinidae</taxon>
        <taxon>Anguininae</taxon>
        <taxon>Ditylenchus</taxon>
    </lineage>
</organism>
<protein>
    <submittedName>
        <fullName evidence="2">Uncharacterized protein</fullName>
    </submittedName>
</protein>
<accession>A0A915EJD8</accession>